<keyword evidence="7 9" id="KW-0505">Motor protein</keyword>
<evidence type="ECO:0000256" key="10">
    <source>
        <dbReference type="RuleBase" id="RU000394"/>
    </source>
</evidence>
<dbReference type="GeneTree" id="ENSGT00940000159295"/>
<evidence type="ECO:0000256" key="8">
    <source>
        <dbReference type="ARBA" id="ARBA00023212"/>
    </source>
</evidence>
<dbReference type="AlphaFoldDB" id="A0A3B4FJY6"/>
<evidence type="ECO:0000256" key="3">
    <source>
        <dbReference type="ARBA" id="ARBA00022701"/>
    </source>
</evidence>
<keyword evidence="4 9" id="KW-0547">Nucleotide-binding</keyword>
<evidence type="ECO:0000256" key="6">
    <source>
        <dbReference type="ARBA" id="ARBA00023054"/>
    </source>
</evidence>
<evidence type="ECO:0000256" key="4">
    <source>
        <dbReference type="ARBA" id="ARBA00022741"/>
    </source>
</evidence>
<dbReference type="Gene3D" id="3.40.850.10">
    <property type="entry name" value="Kinesin motor domain"/>
    <property type="match status" value="1"/>
</dbReference>
<evidence type="ECO:0000256" key="11">
    <source>
        <dbReference type="SAM" id="MobiDB-lite"/>
    </source>
</evidence>
<dbReference type="PRINTS" id="PR00380">
    <property type="entry name" value="KINESINHEAVY"/>
</dbReference>
<dbReference type="SUPFAM" id="SSF52540">
    <property type="entry name" value="P-loop containing nucleoside triphosphate hydrolases"/>
    <property type="match status" value="1"/>
</dbReference>
<name>A0A3B4FJY6_9CICH</name>
<dbReference type="GO" id="GO:0005874">
    <property type="term" value="C:microtubule"/>
    <property type="evidence" value="ECO:0007669"/>
    <property type="project" value="UniProtKB-KW"/>
</dbReference>
<evidence type="ECO:0000259" key="12">
    <source>
        <dbReference type="PROSITE" id="PS50067"/>
    </source>
</evidence>
<keyword evidence="5 9" id="KW-0067">ATP-binding</keyword>
<gene>
    <name evidence="13" type="primary">KIF1C</name>
</gene>
<dbReference type="GO" id="GO:0005524">
    <property type="term" value="F:ATP binding"/>
    <property type="evidence" value="ECO:0007669"/>
    <property type="project" value="UniProtKB-UniRule"/>
</dbReference>
<dbReference type="STRING" id="303518.ENSPNYP00000010842"/>
<sequence length="539" mass="59899">MAGASVKVAVRVRPFNSREIGRNAKCVIQMQGNTTCKNDTHTHTFCPLGFMGPLTQVYKDIGEEMLLHAFEGYNVCIFAYGQTGAGKSYTMMGKQEPGQEGIIPQLCEDLFQRTGENTDPDLTYSVEVSYMEIYCERVRDLLNPKSQGTLRVREHPILGPYVEDLSKLAVTGFTDIRDLMDAGNKARTVAATNMNETSSRSHAVFTIVFTQKRRDQMTSLDTEKVSKISLVDLAGSERADSSGAKGTRLKEGANINKSLTTLGKVISALAEMQSSKKRKSDFIPYRDSVLTWLLKENLGGNSRTAMIAALSPADINYEETLSTLRYADRAKQIRCNAVINEDPNAKLIRELKAEVERLRNLLFSQGAEPVSEGDTPADPDQLIEDGEEREEGESTENISKEEAAERLMETEKIIAELNETWEEKLRKTESIRLERESLLVEMGVSIKEDGGTLGVFSPKGTPHLVNLNEDPLMSECLLYYIKEGVTRVGQQDVDIKLSGQFIKEIHCVFVSETNEQGEGEIFTPCINLVTCLTLCSRIG</sequence>
<dbReference type="GO" id="GO:0003777">
    <property type="term" value="F:microtubule motor activity"/>
    <property type="evidence" value="ECO:0007669"/>
    <property type="project" value="InterPro"/>
</dbReference>
<dbReference type="InterPro" id="IPR019821">
    <property type="entry name" value="Kinesin_motor_CS"/>
</dbReference>
<keyword evidence="6" id="KW-0175">Coiled coil</keyword>
<evidence type="ECO:0000256" key="7">
    <source>
        <dbReference type="ARBA" id="ARBA00023175"/>
    </source>
</evidence>
<dbReference type="InterPro" id="IPR008984">
    <property type="entry name" value="SMAD_FHA_dom_sf"/>
</dbReference>
<dbReference type="PROSITE" id="PS00411">
    <property type="entry name" value="KINESIN_MOTOR_1"/>
    <property type="match status" value="1"/>
</dbReference>
<dbReference type="SUPFAM" id="SSF49879">
    <property type="entry name" value="SMAD/FHA domain"/>
    <property type="match status" value="1"/>
</dbReference>
<keyword evidence="2" id="KW-0963">Cytoplasm</keyword>
<dbReference type="Gene3D" id="6.10.250.2520">
    <property type="match status" value="1"/>
</dbReference>
<keyword evidence="8" id="KW-0206">Cytoskeleton</keyword>
<dbReference type="Pfam" id="PF16183">
    <property type="entry name" value="Kinesin_assoc"/>
    <property type="match status" value="1"/>
</dbReference>
<dbReference type="Gene3D" id="2.60.200.20">
    <property type="match status" value="1"/>
</dbReference>
<protein>
    <recommendedName>
        <fullName evidence="10">Kinesin-like protein</fullName>
    </recommendedName>
</protein>
<dbReference type="InterPro" id="IPR001752">
    <property type="entry name" value="Kinesin_motor_dom"/>
</dbReference>
<evidence type="ECO:0000256" key="5">
    <source>
        <dbReference type="ARBA" id="ARBA00022840"/>
    </source>
</evidence>
<dbReference type="InterPro" id="IPR036961">
    <property type="entry name" value="Kinesin_motor_dom_sf"/>
</dbReference>
<feature type="binding site" evidence="9">
    <location>
        <begin position="81"/>
        <end position="88"/>
    </location>
    <ligand>
        <name>ATP</name>
        <dbReference type="ChEBI" id="CHEBI:30616"/>
    </ligand>
</feature>
<dbReference type="GO" id="GO:0007018">
    <property type="term" value="P:microtubule-based movement"/>
    <property type="evidence" value="ECO:0007669"/>
    <property type="project" value="InterPro"/>
</dbReference>
<dbReference type="CDD" id="cd01365">
    <property type="entry name" value="KISc_KIF1A_KIF1B"/>
    <property type="match status" value="1"/>
</dbReference>
<evidence type="ECO:0000256" key="1">
    <source>
        <dbReference type="ARBA" id="ARBA00004245"/>
    </source>
</evidence>
<dbReference type="SMART" id="SM00129">
    <property type="entry name" value="KISc"/>
    <property type="match status" value="1"/>
</dbReference>
<dbReference type="PANTHER" id="PTHR47117:SF9">
    <property type="entry name" value="KINESIN-LIKE PROTEIN KIF1C ISOFORM X1"/>
    <property type="match status" value="1"/>
</dbReference>
<feature type="region of interest" description="Disordered" evidence="11">
    <location>
        <begin position="366"/>
        <end position="400"/>
    </location>
</feature>
<keyword evidence="3 10" id="KW-0493">Microtubule</keyword>
<dbReference type="PROSITE" id="PS50067">
    <property type="entry name" value="KINESIN_MOTOR_2"/>
    <property type="match status" value="1"/>
</dbReference>
<evidence type="ECO:0000256" key="9">
    <source>
        <dbReference type="PROSITE-ProRule" id="PRU00283"/>
    </source>
</evidence>
<reference evidence="13" key="1">
    <citation type="submission" date="2023-09" db="UniProtKB">
        <authorList>
            <consortium name="Ensembl"/>
        </authorList>
    </citation>
    <scope>IDENTIFICATION</scope>
</reference>
<feature type="compositionally biased region" description="Acidic residues" evidence="11">
    <location>
        <begin position="375"/>
        <end position="394"/>
    </location>
</feature>
<dbReference type="Ensembl" id="ENSPNYT00000011105.1">
    <property type="protein sequence ID" value="ENSPNYP00000010842.1"/>
    <property type="gene ID" value="ENSPNYG00000008201.1"/>
</dbReference>
<dbReference type="PANTHER" id="PTHR47117">
    <property type="entry name" value="STAR-RELATED LIPID TRANSFER PROTEIN 9"/>
    <property type="match status" value="1"/>
</dbReference>
<comment type="similarity">
    <text evidence="9 10">Belongs to the TRAFAC class myosin-kinesin ATPase superfamily. Kinesin family.</text>
</comment>
<dbReference type="InterPro" id="IPR027417">
    <property type="entry name" value="P-loop_NTPase"/>
</dbReference>
<dbReference type="Pfam" id="PF00225">
    <property type="entry name" value="Kinesin"/>
    <property type="match status" value="1"/>
</dbReference>
<evidence type="ECO:0000313" key="13">
    <source>
        <dbReference type="Ensembl" id="ENSPNYP00000010842.1"/>
    </source>
</evidence>
<organism evidence="13">
    <name type="scientific">Pundamilia nyererei</name>
    <dbReference type="NCBI Taxonomy" id="303518"/>
    <lineage>
        <taxon>Eukaryota</taxon>
        <taxon>Metazoa</taxon>
        <taxon>Chordata</taxon>
        <taxon>Craniata</taxon>
        <taxon>Vertebrata</taxon>
        <taxon>Euteleostomi</taxon>
        <taxon>Actinopterygii</taxon>
        <taxon>Neopterygii</taxon>
        <taxon>Teleostei</taxon>
        <taxon>Neoteleostei</taxon>
        <taxon>Acanthomorphata</taxon>
        <taxon>Ovalentaria</taxon>
        <taxon>Cichlomorphae</taxon>
        <taxon>Cichliformes</taxon>
        <taxon>Cichlidae</taxon>
        <taxon>African cichlids</taxon>
        <taxon>Pseudocrenilabrinae</taxon>
        <taxon>Haplochromini</taxon>
        <taxon>Pundamilia</taxon>
    </lineage>
</organism>
<evidence type="ECO:0000256" key="2">
    <source>
        <dbReference type="ARBA" id="ARBA00022490"/>
    </source>
</evidence>
<dbReference type="GO" id="GO:0008017">
    <property type="term" value="F:microtubule binding"/>
    <property type="evidence" value="ECO:0007669"/>
    <property type="project" value="InterPro"/>
</dbReference>
<comment type="subcellular location">
    <subcellularLocation>
        <location evidence="1">Cytoplasm</location>
        <location evidence="1">Cytoskeleton</location>
    </subcellularLocation>
</comment>
<dbReference type="FunFam" id="3.40.850.10:FF:000004">
    <property type="entry name" value="Kinesin-like protein isoform 2"/>
    <property type="match status" value="1"/>
</dbReference>
<feature type="domain" description="Kinesin motor" evidence="12">
    <location>
        <begin position="5"/>
        <end position="333"/>
    </location>
</feature>
<dbReference type="InterPro" id="IPR032405">
    <property type="entry name" value="Kinesin_assoc"/>
</dbReference>
<accession>A0A3B4FJY6</accession>
<proteinExistence type="inferred from homology"/>